<evidence type="ECO:0000259" key="2">
    <source>
        <dbReference type="Pfam" id="PF00857"/>
    </source>
</evidence>
<dbReference type="PANTHER" id="PTHR43540:SF6">
    <property type="entry name" value="ISOCHORISMATASE-LIKE DOMAIN-CONTAINING PROTEIN"/>
    <property type="match status" value="1"/>
</dbReference>
<dbReference type="Pfam" id="PF00857">
    <property type="entry name" value="Isochorismatase"/>
    <property type="match status" value="1"/>
</dbReference>
<feature type="domain" description="Isochorismatase-like" evidence="2">
    <location>
        <begin position="51"/>
        <end position="229"/>
    </location>
</feature>
<evidence type="ECO:0000256" key="1">
    <source>
        <dbReference type="ARBA" id="ARBA00022801"/>
    </source>
</evidence>
<dbReference type="CDD" id="cd00431">
    <property type="entry name" value="cysteine_hydrolases"/>
    <property type="match status" value="1"/>
</dbReference>
<dbReference type="RefSeq" id="WP_380527912.1">
    <property type="nucleotide sequence ID" value="NZ_JBHFAA010000025.1"/>
</dbReference>
<reference evidence="3 4" key="1">
    <citation type="submission" date="2024-09" db="EMBL/GenBank/DDBJ databases">
        <authorList>
            <person name="Lee S.D."/>
        </authorList>
    </citation>
    <scope>NUCLEOTIDE SEQUENCE [LARGE SCALE GENOMIC DNA]</scope>
    <source>
        <strain evidence="3 4">N1-12</strain>
    </source>
</reference>
<protein>
    <submittedName>
        <fullName evidence="3">Isochorismatase family protein</fullName>
    </submittedName>
</protein>
<dbReference type="InterPro" id="IPR050272">
    <property type="entry name" value="Isochorismatase-like_hydrls"/>
</dbReference>
<keyword evidence="4" id="KW-1185">Reference proteome</keyword>
<gene>
    <name evidence="3" type="ORF">ACEZCY_35740</name>
</gene>
<dbReference type="InterPro" id="IPR000868">
    <property type="entry name" value="Isochorismatase-like_dom"/>
</dbReference>
<sequence>MSDPWRKQMEQDSTEVRPRLHAWRIAEREYERMEARRGRRHAYTSLTPARTALVVVDMVRFFVDGDPYGLGIVPQIQALAAGMRQAGGLVVWVLPVAPERANAWGTEFYGEQTVELLRTSGGAGAVADRLWPELVVQEEDLVVEKRGTSALFPGNSTLPQLLEARGIDTVVVGGKVSGVCVESTVRDAAALGYRAVLVADAAATYCDEAHNHTLTVVYRSFGDVRTAEEVLTLLEEAGQP</sequence>
<organism evidence="3 4">
    <name type="scientific">Streptacidiphilus alkalitolerans</name>
    <dbReference type="NCBI Taxonomy" id="3342712"/>
    <lineage>
        <taxon>Bacteria</taxon>
        <taxon>Bacillati</taxon>
        <taxon>Actinomycetota</taxon>
        <taxon>Actinomycetes</taxon>
        <taxon>Kitasatosporales</taxon>
        <taxon>Streptomycetaceae</taxon>
        <taxon>Streptacidiphilus</taxon>
    </lineage>
</organism>
<dbReference type="EMBL" id="JBHFAA010000025">
    <property type="protein sequence ID" value="MFC1428528.1"/>
    <property type="molecule type" value="Genomic_DNA"/>
</dbReference>
<accession>A0ABV6WR58</accession>
<comment type="caution">
    <text evidence="3">The sequence shown here is derived from an EMBL/GenBank/DDBJ whole genome shotgun (WGS) entry which is preliminary data.</text>
</comment>
<proteinExistence type="predicted"/>
<evidence type="ECO:0000313" key="4">
    <source>
        <dbReference type="Proteomes" id="UP001592529"/>
    </source>
</evidence>
<name>A0ABV6WR58_9ACTN</name>
<evidence type="ECO:0000313" key="3">
    <source>
        <dbReference type="EMBL" id="MFC1428528.1"/>
    </source>
</evidence>
<dbReference type="InterPro" id="IPR036380">
    <property type="entry name" value="Isochorismatase-like_sf"/>
</dbReference>
<dbReference type="SUPFAM" id="SSF52499">
    <property type="entry name" value="Isochorismatase-like hydrolases"/>
    <property type="match status" value="1"/>
</dbReference>
<dbReference type="PANTHER" id="PTHR43540">
    <property type="entry name" value="PEROXYUREIDOACRYLATE/UREIDOACRYLATE AMIDOHYDROLASE-RELATED"/>
    <property type="match status" value="1"/>
</dbReference>
<keyword evidence="1" id="KW-0378">Hydrolase</keyword>
<dbReference type="Proteomes" id="UP001592529">
    <property type="component" value="Unassembled WGS sequence"/>
</dbReference>
<dbReference type="Gene3D" id="3.40.50.850">
    <property type="entry name" value="Isochorismatase-like"/>
    <property type="match status" value="1"/>
</dbReference>